<sequence length="59" mass="6365">MSKIMMDMVLPGQAPGDAARMRKLLRIGCWLCGGELKALGDREVVCLSCGAGYAWETFG</sequence>
<gene>
    <name evidence="1" type="ORF">S06H3_65406</name>
</gene>
<dbReference type="EMBL" id="BARV01044028">
    <property type="protein sequence ID" value="GAI68419.1"/>
    <property type="molecule type" value="Genomic_DNA"/>
</dbReference>
<evidence type="ECO:0000313" key="1">
    <source>
        <dbReference type="EMBL" id="GAI68419.1"/>
    </source>
</evidence>
<accession>X1SKV1</accession>
<name>X1SKV1_9ZZZZ</name>
<reference evidence="1" key="1">
    <citation type="journal article" date="2014" name="Front. Microbiol.">
        <title>High frequency of phylogenetically diverse reductive dehalogenase-homologous genes in deep subseafloor sedimentary metagenomes.</title>
        <authorList>
            <person name="Kawai M."/>
            <person name="Futagami T."/>
            <person name="Toyoda A."/>
            <person name="Takaki Y."/>
            <person name="Nishi S."/>
            <person name="Hori S."/>
            <person name="Arai W."/>
            <person name="Tsubouchi T."/>
            <person name="Morono Y."/>
            <person name="Uchiyama I."/>
            <person name="Ito T."/>
            <person name="Fujiyama A."/>
            <person name="Inagaki F."/>
            <person name="Takami H."/>
        </authorList>
    </citation>
    <scope>NUCLEOTIDE SEQUENCE</scope>
    <source>
        <strain evidence="1">Expedition CK06-06</strain>
    </source>
</reference>
<proteinExistence type="predicted"/>
<protein>
    <submittedName>
        <fullName evidence="1">Uncharacterized protein</fullName>
    </submittedName>
</protein>
<comment type="caution">
    <text evidence="1">The sequence shown here is derived from an EMBL/GenBank/DDBJ whole genome shotgun (WGS) entry which is preliminary data.</text>
</comment>
<organism evidence="1">
    <name type="scientific">marine sediment metagenome</name>
    <dbReference type="NCBI Taxonomy" id="412755"/>
    <lineage>
        <taxon>unclassified sequences</taxon>
        <taxon>metagenomes</taxon>
        <taxon>ecological metagenomes</taxon>
    </lineage>
</organism>
<dbReference type="AlphaFoldDB" id="X1SKV1"/>